<keyword evidence="4" id="KW-1130">Modulation of host ubiquitin pathway by virus</keyword>
<dbReference type="EMBL" id="MW353126">
    <property type="protein sequence ID" value="QQL08488.1"/>
    <property type="molecule type" value="Genomic_DNA"/>
</dbReference>
<feature type="domain" description="Peptidase C76" evidence="15">
    <location>
        <begin position="11"/>
        <end position="229"/>
    </location>
</feature>
<dbReference type="RefSeq" id="YP_009252248.1">
    <property type="nucleotide sequence ID" value="NC_030117.1"/>
</dbReference>
<proteinExistence type="predicted"/>
<dbReference type="GO" id="GO:0008234">
    <property type="term" value="F:cysteine-type peptidase activity"/>
    <property type="evidence" value="ECO:0007669"/>
    <property type="project" value="UniProtKB-KW"/>
</dbReference>
<evidence type="ECO:0000256" key="8">
    <source>
        <dbReference type="ARBA" id="ARBA00022801"/>
    </source>
</evidence>
<evidence type="ECO:0000313" key="19">
    <source>
        <dbReference type="EMBL" id="QQL09464.1"/>
    </source>
</evidence>
<feature type="coiled-coil region" evidence="13">
    <location>
        <begin position="1177"/>
        <end position="1207"/>
    </location>
</feature>
<sequence>MSNKTLDVNVISIGYRNQYDTNIGEGSNISCLRSSLSFLHLIFNNGLETAITADGIDGSLVEGQNWTKETTKKGQKPSMCSIVELPNKISYKDSEESLYCVFSRIYGECGFYTMPGTGFQSTQIPARKFFVDIWSKRSESFTIVIIGFTGLGIYKKEDIVYIFDPHGRDNINQAFVVKLSINDIYTYLAGYASENPESKWSGAMVFFVPSSKNISIRELSSAISLMYGVSESYFVDEQYIERRVYSIHPIISGPSIQNFRNLINSPNINTQTTNNTQTNNYESLTESSWAAAFKDISNSDNSMNELDGSHNVSQNKDLNDTNQPEKRLSLPKKRRPAWTPQTSNENLTINNTHTPTGKPTQKYRSRQMSQETVNVDDISDEQIIENIDYFSILKNRKPLMLNENNTLYEFDNLLSSLETEFNNLETYISQIDDLSVKCIDYTVRVTKHLSCNDNYDILEHFLIIIFERLLTFLIENGTKTRSDISTVLEPIFFQILKAVPIYTPAIDFIQSTHMTLQDIFKYKSMAKLVIDDNSIIGMMAMLKLHLVSESVKKSTDNLNKELDEMESDLKGGINPLGLYNHLSKRLMDFINNQHGKLFYKISDGNNINVFNRIGDLFRRARTREARANQTNISLAKNIIALENAISKSHDTFDAIDIQINNVNINDTELNTVVKSLEPPLISDKILKFIEKSENIVNDAIREYFLKGAQYSARAILMDKSSGLRFQVASASIENLERLLESLPSLDKSLKSLISSLGLQNQNIHPISLSRKTLLLQELIKTGKNLSTDHSLGEWISLLSEAQTGGHIDKRELESLIKDINQINDRAIKVSSMENELSLFKVLSSAVEQAAKDVSDSDPMSIDTLIRGAEDMMKQAKVLDVYLSSGRVSKEVKSQIETRKMEVETLIRSSKQQLQEIQNKRNIIYDQLKNMLLPTTGFVGLRAAPGIIQRMVTDTKSKTAINFRNIVFEAPNTVLTTIHSQLWSLFNQYREALEHPNNTTASSLAGLGHAFAAVIETVLDTNQYYIFFNFFVSHADKLSEDIGLAAIEPESENTINKTVNTIKDVINAVTENGVINNDFKFLLSLKEKYDNILHVLREIQRLKVAQKAIIEAINTTIDVISKLRSINVLTDSTNNIDIILFNAQNVSSDISIISSKGNSELTRIDKNGPIIPAINKDYQELKKLLDVVNQKLNNINELILDINKQRKKIMDNHIEEKWKKDMFSVLEKIETQSIFEVSELIRLRDLAAANSYDTRIFYKQAEKALLSKVKIATNTIEEVFKFNPYAPENVNMEVNPTIALLRNITWWDEFALAAPVLATLFSGVDIESLMRLLRITTNIITFANTNGGKINYYEILTHLSQELIYIPSLVKYIEFYRKGYVEFKDESEKLSSLRADVFQANGSRSSEINRALEEVTYVKSLENATKILEMGVNLNIPGDQMINRAIDYLENFDKTRFKGSAYENIINIIVNRDLSNAKDSFLQSKIAKEEATKRAVIILREVIDVSKFKDRDDATNLLNLKTLLKLTPPPSTINTAIDKATSADELVTQAVLLLQTIEEERELDVKAIEWLQQCRSIIDSHPFTVKIDGKGPMEPYVERIEKLHKLRKDLDDLKIQLTTAEIAWDESWEIFEKESKRVNVSHDTFVFAKDCARTLQASMGVVLGLRTHENYRRLPSKITGTIDTKYISRNKSLDQFYNSFNDTEREIKKFEDLLSKIPSEVNFDALNTILLEFEKYTNSLPKWVIKKYSSYKELINLRLNLYKEYQRLVKNQYFFKPISLITTNLNIEDDLRRICGRVSALMGEKDVVYTLKKAKPNIDVLFQEYSLDSNGTPIEYKLCYKSVGEKMAIMLCGSLGKTLRPVMTMEPIVEMSYLSGIHIMSEILQLRLGFEKARADHFAIFSRFIRHKRQDWTSDQRAQMMAELYSAIIATTLTRQLGVSWHKIKFSIDNNNFTSDYNKNLKNDIKNLPLTLSDIMIILVAHCPMHLVNFFRLDLIRQHEYMSKTVINVLSEALTSKILINTLDVNDKNKIPLPIVNDPTDLSYGTLFSIRVSDWKKGKISQSNLLDIWLNSPDEFSKESINDVIKLIPGNPIKTFTVLARMCIPPDVLSSLWTIFRPDILDQENMSYDDMVTNRLDTIPTIQTTLSTLIDNSNFNIKSESIELYDVSSINNTFTITESPPKAIENVNAMDIVTCAILLGAPIVVAMENQDVFSSDSGLSMCMKLFDFRRGASDFNIGSAISSDLSSWGNILLSYDPNMIENLCLNSQLEQLSNLISNKPLSSSEPFLLILDSNSNINKILWSQDLQIPPTIISFVEDEIISELPFIELDEDFLPPKDPNDPIYTKLISGNNIPDMSIEGSICTELPEYSFPESNLFPYSSSVLQTDKQKTNSIEFNSEKKYKVNDDSPIIGDWEEWLSENLSITESSKNIDEDLDVTSVKNNPPLIKEKTYNINMQLDDVKLIKQPTTVQQPAKQPTTVQQPAKQPTTVQQPAKQPTTVQQPAKQPTTVQQPAKQPTTVQQPAKQPTTVQQPAKQPTTVQQPAKQPTTVQQPANIQKYMYIKPSLGPFKNDIQNLNFNENDYNYMIRSILNESSLNKDKNKTESQTLTNITNLNTTSGDSSLNTTETSKNNNFGLSNVLHKHENNTYNQTNNYSSDTSNGNPNKGNLSNRKPEDIKLPDSPDASDGESETINIPDNRKPEDIKLPDSPDASDGEPDTINLPKNLSVPESKNLSVPESKNLSVPESKNLSVPESKNLSVPESKNLSDGEPEDASDGEPEDASDGEPEDASDGEPEDASDGEPEDASDGEPEDASDGEPEDASDGEPEDASDGEPEDASDGEPEDASDGEPEDASDGEPEDASDGEPEDARPSKFESTPEHTNDKWGSYSTSGNQYKADYHKQLAPFIPPSVLHTKIRQTPSIKNHRFRKSYDKFSKFSKSSISNTRILSSKDKPKTTAYEHTKKIENNKKSDSKSEQVKDISIQTVQTEAESQELERLYDLYSNSFKKSYNLDSQYKSEESKNSETYSDKSINDVIDKNFLEIIEDKYNSINDNHENPENYEIKDSSYIVSWNQHLVPTSPFNSEFTLSEINTSDIDEDNEKDEDNESLISTPTKRVINSDDLLGRRYFRNTSLSALSLLISACQLIKKRLKNTRQFIVERQQNLILELHKISVILG</sequence>
<keyword evidence="8" id="KW-0378">Hydrolase</keyword>
<keyword evidence="13" id="KW-0175">Coiled coil</keyword>
<gene>
    <name evidence="16" type="primary">UL36</name>
    <name evidence="17" type="ORF">A8B60_gp21</name>
</gene>
<dbReference type="GO" id="GO:0039648">
    <property type="term" value="P:symbiont-mediated perturbation of host ubiquitin-like protein modification"/>
    <property type="evidence" value="ECO:0007669"/>
    <property type="project" value="UniProtKB-KW"/>
</dbReference>
<dbReference type="InterPro" id="IPR005210">
    <property type="entry name" value="Herpes_LT_deneddylase"/>
</dbReference>
<reference evidence="16" key="1">
    <citation type="submission" date="2015-09" db="EMBL/GenBank/DDBJ databases">
        <authorList>
            <person name="Jackson K.R."/>
            <person name="Lunt B.L."/>
            <person name="Fisher J.N.B."/>
            <person name="Gardner A.V."/>
            <person name="Bailey M.E."/>
            <person name="Deus L.M."/>
            <person name="Earl A.S."/>
            <person name="Gibby P.D."/>
            <person name="Hartmann K.A."/>
            <person name="Liu J.E."/>
            <person name="Manci A.M."/>
            <person name="Nielsen D.A."/>
            <person name="Solomon M.B."/>
            <person name="Breakwell D.P."/>
            <person name="Burnett S.H."/>
            <person name="Grose J.H."/>
        </authorList>
    </citation>
    <scope>NUCLEOTIDE SEQUENCE</scope>
    <source>
        <strain evidence="16">0194</strain>
    </source>
</reference>
<evidence type="ECO:0000256" key="1">
    <source>
        <dbReference type="ARBA" id="ARBA00022562"/>
    </source>
</evidence>
<evidence type="ECO:0000256" key="14">
    <source>
        <dbReference type="SAM" id="MobiDB-lite"/>
    </source>
</evidence>
<dbReference type="InterPro" id="IPR006928">
    <property type="entry name" value="Herpes_teg_USP"/>
</dbReference>
<evidence type="ECO:0000313" key="20">
    <source>
        <dbReference type="Proteomes" id="UP000138111"/>
    </source>
</evidence>
<evidence type="ECO:0000313" key="16">
    <source>
        <dbReference type="EMBL" id="ALL26054.1"/>
    </source>
</evidence>
<dbReference type="KEGG" id="vg:27815336"/>
<feature type="compositionally biased region" description="Basic and acidic residues" evidence="14">
    <location>
        <begin position="2948"/>
        <end position="2978"/>
    </location>
</feature>
<feature type="compositionally biased region" description="Polar residues" evidence="14">
    <location>
        <begin position="2617"/>
        <end position="2635"/>
    </location>
</feature>
<feature type="compositionally biased region" description="Polar residues" evidence="14">
    <location>
        <begin position="2720"/>
        <end position="2764"/>
    </location>
</feature>
<dbReference type="Gene3D" id="3.90.70.120">
    <property type="match status" value="1"/>
</dbReference>
<feature type="compositionally biased region" description="Basic and acidic residues" evidence="14">
    <location>
        <begin position="2695"/>
        <end position="2706"/>
    </location>
</feature>
<evidence type="ECO:0000256" key="12">
    <source>
        <dbReference type="ARBA" id="ARBA00023200"/>
    </source>
</evidence>
<feature type="region of interest" description="Disordered" evidence="14">
    <location>
        <begin position="300"/>
        <end position="366"/>
    </location>
</feature>
<dbReference type="GO" id="GO:0006508">
    <property type="term" value="P:proteolysis"/>
    <property type="evidence" value="ECO:0007669"/>
    <property type="project" value="UniProtKB-KW"/>
</dbReference>
<keyword evidence="6" id="KW-0677">Repeat</keyword>
<feature type="compositionally biased region" description="Polar residues" evidence="14">
    <location>
        <begin position="300"/>
        <end position="316"/>
    </location>
</feature>
<keyword evidence="7" id="KW-0833">Ubl conjugation pathway</keyword>
<feature type="compositionally biased region" description="Basic and acidic residues" evidence="14">
    <location>
        <begin position="2866"/>
        <end position="2882"/>
    </location>
</feature>
<evidence type="ECO:0000256" key="5">
    <source>
        <dbReference type="ARBA" id="ARBA00022670"/>
    </source>
</evidence>
<dbReference type="GO" id="GO:0039693">
    <property type="term" value="P:viral DNA genome replication"/>
    <property type="evidence" value="ECO:0007669"/>
    <property type="project" value="InterPro"/>
</dbReference>
<dbReference type="SMR" id="A0A172DSK3"/>
<dbReference type="EMBL" id="KT819633">
    <property type="protein sequence ID" value="ALL26054.1"/>
    <property type="molecule type" value="Genomic_DNA"/>
</dbReference>
<dbReference type="GO" id="GO:0019784">
    <property type="term" value="F:deNEDDylase activity"/>
    <property type="evidence" value="ECO:0007669"/>
    <property type="project" value="InterPro"/>
</dbReference>
<keyword evidence="20" id="KW-1185">Reference proteome</keyword>
<evidence type="ECO:0000259" key="15">
    <source>
        <dbReference type="PROSITE" id="PS51521"/>
    </source>
</evidence>
<dbReference type="Proteomes" id="UP000138111">
    <property type="component" value="Segment"/>
</dbReference>
<dbReference type="InterPro" id="IPR038765">
    <property type="entry name" value="Papain-like_cys_pep_sf"/>
</dbReference>
<evidence type="ECO:0000256" key="9">
    <source>
        <dbReference type="ARBA" id="ARBA00022807"/>
    </source>
</evidence>
<reference evidence="17" key="3">
    <citation type="journal article" date="2020" name="Viruses">
        <title>Phylogenomic Analysis of Global Isolates of Canid Alphaherpesvirus 1.</title>
        <authorList>
            <person name="Lewin A.C."/>
            <person name="Coghill L.M."/>
            <person name="Mironovich M."/>
            <person name="Liu C.C."/>
            <person name="Carter R.T."/>
            <person name="Ledbetter E.C."/>
        </authorList>
    </citation>
    <scope>NUCLEOTIDE SEQUENCE</scope>
    <source>
        <strain evidence="18">ELAL-13</strain>
        <strain evidence="19">ELAL-15</strain>
        <strain evidence="17">ELAL-2</strain>
    </source>
</reference>
<dbReference type="GeneID" id="27815336"/>
<dbReference type="EMBL" id="MW353139">
    <property type="protein sequence ID" value="QQL09464.1"/>
    <property type="molecule type" value="Genomic_DNA"/>
</dbReference>
<feature type="compositionally biased region" description="Polar residues" evidence="14">
    <location>
        <begin position="339"/>
        <end position="359"/>
    </location>
</feature>
<dbReference type="SUPFAM" id="SSF54001">
    <property type="entry name" value="Cysteine proteinases"/>
    <property type="match status" value="1"/>
</dbReference>
<keyword evidence="12" id="KW-1035">Host cytoplasm</keyword>
<reference evidence="16 20" key="2">
    <citation type="journal article" date="2016" name="PLoS ONE">
        <title>Genome Sequence of Canine Herpesvirus.</title>
        <authorList>
            <person name="Papageorgiou K.V."/>
            <person name="Suarez N.M."/>
            <person name="Wilkie G.S."/>
            <person name="McDonald M."/>
            <person name="Graham E.M."/>
            <person name="Davison A.J."/>
        </authorList>
    </citation>
    <scope>NUCLEOTIDE SEQUENCE [LARGE SCALE GENOMIC DNA]</scope>
    <source>
        <strain evidence="16">0194</strain>
    </source>
</reference>
<evidence type="ECO:0000313" key="18">
    <source>
        <dbReference type="EMBL" id="QQL09389.1"/>
    </source>
</evidence>
<dbReference type="GO" id="GO:0044423">
    <property type="term" value="C:virion component"/>
    <property type="evidence" value="ECO:0007669"/>
    <property type="project" value="UniProtKB-KW"/>
</dbReference>
<keyword evidence="3" id="KW-0945">Host-virus interaction</keyword>
<protein>
    <submittedName>
        <fullName evidence="16">Large tegument protein</fullName>
    </submittedName>
</protein>
<dbReference type="Pfam" id="PF03586">
    <property type="entry name" value="Herpes_UL36"/>
    <property type="match status" value="1"/>
</dbReference>
<evidence type="ECO:0000256" key="7">
    <source>
        <dbReference type="ARBA" id="ARBA00022786"/>
    </source>
</evidence>
<dbReference type="PROSITE" id="PS51521">
    <property type="entry name" value="HTUSP"/>
    <property type="match status" value="1"/>
</dbReference>
<feature type="region of interest" description="Disordered" evidence="14">
    <location>
        <begin position="2611"/>
        <end position="2892"/>
    </location>
</feature>
<evidence type="ECO:0000256" key="10">
    <source>
        <dbReference type="ARBA" id="ARBA00022844"/>
    </source>
</evidence>
<keyword evidence="5" id="KW-0645">Protease</keyword>
<feature type="region of interest" description="Disordered" evidence="14">
    <location>
        <begin position="2936"/>
        <end position="2978"/>
    </location>
</feature>
<keyword evidence="2" id="KW-0920">Virion tegument</keyword>
<feature type="compositionally biased region" description="Basic and acidic residues" evidence="14">
    <location>
        <begin position="2670"/>
        <end position="2679"/>
    </location>
</feature>
<evidence type="ECO:0000256" key="4">
    <source>
        <dbReference type="ARBA" id="ARBA00022662"/>
    </source>
</evidence>
<feature type="region of interest" description="Disordered" evidence="14">
    <location>
        <begin position="2467"/>
        <end position="2551"/>
    </location>
</feature>
<evidence type="ECO:0000256" key="2">
    <source>
        <dbReference type="ARBA" id="ARBA00022580"/>
    </source>
</evidence>
<organism evidence="16 20">
    <name type="scientific">Canid alphaherpesvirus 1</name>
    <dbReference type="NCBI Taxonomy" id="170325"/>
    <lineage>
        <taxon>Viruses</taxon>
        <taxon>Duplodnaviria</taxon>
        <taxon>Heunggongvirae</taxon>
        <taxon>Peploviricota</taxon>
        <taxon>Herviviricetes</taxon>
        <taxon>Herpesvirales</taxon>
        <taxon>Orthoherpesviridae</taxon>
        <taxon>Alphaherpesvirinae</taxon>
        <taxon>Varicellovirus</taxon>
        <taxon>Varicellovirus canidalpha1</taxon>
    </lineage>
</organism>
<name>A0A172DSK3_9ALPH</name>
<feature type="compositionally biased region" description="Basic and acidic residues" evidence="14">
    <location>
        <begin position="317"/>
        <end position="328"/>
    </location>
</feature>
<keyword evidence="1" id="KW-1048">Host nucleus</keyword>
<evidence type="ECO:0000256" key="3">
    <source>
        <dbReference type="ARBA" id="ARBA00022581"/>
    </source>
</evidence>
<evidence type="ECO:0000256" key="13">
    <source>
        <dbReference type="SAM" id="Coils"/>
    </source>
</evidence>
<evidence type="ECO:0000256" key="6">
    <source>
        <dbReference type="ARBA" id="ARBA00022737"/>
    </source>
</evidence>
<evidence type="ECO:0000313" key="17">
    <source>
        <dbReference type="EMBL" id="QQL08488.1"/>
    </source>
</evidence>
<keyword evidence="10" id="KW-0946">Virion</keyword>
<feature type="compositionally biased region" description="Polar residues" evidence="14">
    <location>
        <begin position="2660"/>
        <end position="2669"/>
    </location>
</feature>
<dbReference type="Pfam" id="PF04843">
    <property type="entry name" value="Herpes_teg_N"/>
    <property type="match status" value="1"/>
</dbReference>
<feature type="compositionally biased region" description="Low complexity" evidence="14">
    <location>
        <begin position="2645"/>
        <end position="2659"/>
    </location>
</feature>
<feature type="compositionally biased region" description="Acidic residues" evidence="14">
    <location>
        <begin position="2767"/>
        <end position="2865"/>
    </location>
</feature>
<dbReference type="EMBL" id="MW353138">
    <property type="protein sequence ID" value="QQL09389.1"/>
    <property type="molecule type" value="Genomic_DNA"/>
</dbReference>
<evidence type="ECO:0000256" key="11">
    <source>
        <dbReference type="ARBA" id="ARBA00022876"/>
    </source>
</evidence>
<keyword evidence="11" id="KW-1127">Modulation of host ubiquitin pathway by viral deubiquitinase</keyword>
<accession>A0A172DSK3</accession>
<keyword evidence="9" id="KW-0788">Thiol protease</keyword>